<sequence>MNSSERDALLVRLDERTEQNLRLTEKQEEHLSKLNEKVVKNALNIDRNHNRLSTLEGGVSVRLSKKQVAGSSAGVVTLLALLVTTIGKMLGWW</sequence>
<keyword evidence="1" id="KW-0812">Transmembrane</keyword>
<evidence type="ECO:0000313" key="2">
    <source>
        <dbReference type="EMBL" id="KKN72625.1"/>
    </source>
</evidence>
<dbReference type="AlphaFoldDB" id="A0A0F9SUG6"/>
<accession>A0A0F9SUG6</accession>
<comment type="caution">
    <text evidence="2">The sequence shown here is derived from an EMBL/GenBank/DDBJ whole genome shotgun (WGS) entry which is preliminary data.</text>
</comment>
<evidence type="ECO:0000256" key="1">
    <source>
        <dbReference type="SAM" id="Phobius"/>
    </source>
</evidence>
<dbReference type="EMBL" id="LAZR01000358">
    <property type="protein sequence ID" value="KKN72625.1"/>
    <property type="molecule type" value="Genomic_DNA"/>
</dbReference>
<keyword evidence="1" id="KW-0472">Membrane</keyword>
<proteinExistence type="predicted"/>
<feature type="transmembrane region" description="Helical" evidence="1">
    <location>
        <begin position="68"/>
        <end position="90"/>
    </location>
</feature>
<name>A0A0F9SUG6_9ZZZZ</name>
<reference evidence="2" key="1">
    <citation type="journal article" date="2015" name="Nature">
        <title>Complex archaea that bridge the gap between prokaryotes and eukaryotes.</title>
        <authorList>
            <person name="Spang A."/>
            <person name="Saw J.H."/>
            <person name="Jorgensen S.L."/>
            <person name="Zaremba-Niedzwiedzka K."/>
            <person name="Martijn J."/>
            <person name="Lind A.E."/>
            <person name="van Eijk R."/>
            <person name="Schleper C."/>
            <person name="Guy L."/>
            <person name="Ettema T.J."/>
        </authorList>
    </citation>
    <scope>NUCLEOTIDE SEQUENCE</scope>
</reference>
<gene>
    <name evidence="2" type="ORF">LCGC14_0408670</name>
</gene>
<organism evidence="2">
    <name type="scientific">marine sediment metagenome</name>
    <dbReference type="NCBI Taxonomy" id="412755"/>
    <lineage>
        <taxon>unclassified sequences</taxon>
        <taxon>metagenomes</taxon>
        <taxon>ecological metagenomes</taxon>
    </lineage>
</organism>
<protein>
    <submittedName>
        <fullName evidence="2">Uncharacterized protein</fullName>
    </submittedName>
</protein>
<keyword evidence="1" id="KW-1133">Transmembrane helix</keyword>